<evidence type="ECO:0000313" key="2">
    <source>
        <dbReference type="Proteomes" id="UP001152531"/>
    </source>
</evidence>
<organism evidence="1 2">
    <name type="scientific">[Candida] jaroonii</name>
    <dbReference type="NCBI Taxonomy" id="467808"/>
    <lineage>
        <taxon>Eukaryota</taxon>
        <taxon>Fungi</taxon>
        <taxon>Dikarya</taxon>
        <taxon>Ascomycota</taxon>
        <taxon>Saccharomycotina</taxon>
        <taxon>Pichiomycetes</taxon>
        <taxon>Debaryomycetaceae</taxon>
        <taxon>Yamadazyma</taxon>
    </lineage>
</organism>
<accession>A0ACA9Y4E7</accession>
<keyword evidence="2" id="KW-1185">Reference proteome</keyword>
<dbReference type="Proteomes" id="UP001152531">
    <property type="component" value="Unassembled WGS sequence"/>
</dbReference>
<protein>
    <submittedName>
        <fullName evidence="1">Glucosidase 2 subunit beta</fullName>
    </submittedName>
</protein>
<comment type="caution">
    <text evidence="1">The sequence shown here is derived from an EMBL/GenBank/DDBJ whole genome shotgun (WGS) entry which is preliminary data.</text>
</comment>
<proteinExistence type="predicted"/>
<name>A0ACA9Y4E7_9ASCO</name>
<reference evidence="1" key="1">
    <citation type="submission" date="2022-06" db="EMBL/GenBank/DDBJ databases">
        <authorList>
            <person name="Legras J.-L."/>
            <person name="Devillers H."/>
            <person name="Grondin C."/>
        </authorList>
    </citation>
    <scope>NUCLEOTIDE SEQUENCE</scope>
    <source>
        <strain evidence="1">CLIB 1444</strain>
    </source>
</reference>
<sequence>MKYQWLVCLSLVCGSIGRIAGVSDENQSLYEPIEVDGVKKWKCLGSNTYIDFDQINDDICDCPDGSDEPGTHACPMEGLTFHCSNKGHFAQDIPRFMVGDGVCDYDVCCDGSDEYVSGKCPDKCKEVHEQYLEFKKVITEDIQNASKVQNELIDRAKDVKKVIRNKLDGFVLEKQKTIERIPLLEKQLKASLRASTDDSVFSKISSFTTSISAKITQLINFNNENTQKIQALENILSDLITNYNPNFNDAAVKSAVNNYQNYLSNKQEDSFHHDIVEEIEKLNEHSKTLKITGTTPTISNMIHHYIEGLFRFFSEDDVIPSSSSETLEAEIQSAKRKLTKLESDIKDYKEDLTRNYGPNDILRAVAGSWINSRNGEYEYRVGLLDSVYQDNNHLGVYKDFDSSTNSLVYTEGHRCWNGPKRSARVKLICGSESKILQVSEPEKCEYHIDLATPLGCQELTEEQIRKKFKVDMSLFSQM</sequence>
<dbReference type="EMBL" id="CALSDN010000002">
    <property type="protein sequence ID" value="CAH6719811.1"/>
    <property type="molecule type" value="Genomic_DNA"/>
</dbReference>
<evidence type="ECO:0000313" key="1">
    <source>
        <dbReference type="EMBL" id="CAH6719811.1"/>
    </source>
</evidence>
<gene>
    <name evidence="1" type="ORF">CLIB1444_02S17018</name>
</gene>